<reference evidence="2 3" key="1">
    <citation type="journal article" date="2016" name="Nat. Commun.">
        <title>Thousands of microbial genomes shed light on interconnected biogeochemical processes in an aquifer system.</title>
        <authorList>
            <person name="Anantharaman K."/>
            <person name="Brown C.T."/>
            <person name="Hug L.A."/>
            <person name="Sharon I."/>
            <person name="Castelle C.J."/>
            <person name="Probst A.J."/>
            <person name="Thomas B.C."/>
            <person name="Singh A."/>
            <person name="Wilkins M.J."/>
            <person name="Karaoz U."/>
            <person name="Brodie E.L."/>
            <person name="Williams K.H."/>
            <person name="Hubbard S.S."/>
            <person name="Banfield J.F."/>
        </authorList>
    </citation>
    <scope>NUCLEOTIDE SEQUENCE [LARGE SCALE GENOMIC DNA]</scope>
</reference>
<dbReference type="Proteomes" id="UP000178870">
    <property type="component" value="Unassembled WGS sequence"/>
</dbReference>
<feature type="domain" description="PIN" evidence="1">
    <location>
        <begin position="4"/>
        <end position="128"/>
    </location>
</feature>
<organism evidence="2 3">
    <name type="scientific">Candidatus Woesebacteria bacterium RIFCSPHIGHO2_01_FULL_44_21</name>
    <dbReference type="NCBI Taxonomy" id="1802503"/>
    <lineage>
        <taxon>Bacteria</taxon>
        <taxon>Candidatus Woeseibacteriota</taxon>
    </lineage>
</organism>
<gene>
    <name evidence="2" type="ORF">A2803_05220</name>
</gene>
<protein>
    <recommendedName>
        <fullName evidence="1">PIN domain-containing protein</fullName>
    </recommendedName>
</protein>
<comment type="caution">
    <text evidence="2">The sequence shown here is derived from an EMBL/GenBank/DDBJ whole genome shotgun (WGS) entry which is preliminary data.</text>
</comment>
<accession>A0A1F7Z2J7</accession>
<dbReference type="SUPFAM" id="SSF88723">
    <property type="entry name" value="PIN domain-like"/>
    <property type="match status" value="1"/>
</dbReference>
<dbReference type="InterPro" id="IPR002716">
    <property type="entry name" value="PIN_dom"/>
</dbReference>
<evidence type="ECO:0000313" key="2">
    <source>
        <dbReference type="EMBL" id="OGM32965.1"/>
    </source>
</evidence>
<dbReference type="Gene3D" id="3.40.50.1010">
    <property type="entry name" value="5'-nuclease"/>
    <property type="match status" value="1"/>
</dbReference>
<sequence>MRKYIADTNFFLRFILQDNEKQAKIAAKRFSEAKAGKVSIFFPDEIILEMEFVMRSFYGVDRKEIVGNLLSLFKMSYLKIENRTLWLASVELYKERNISLIDIFLHTKAKAMQAEVLSFDKDFRKLAK</sequence>
<proteinExistence type="predicted"/>
<dbReference type="InterPro" id="IPR029060">
    <property type="entry name" value="PIN-like_dom_sf"/>
</dbReference>
<dbReference type="EMBL" id="MGGP01000011">
    <property type="protein sequence ID" value="OGM32965.1"/>
    <property type="molecule type" value="Genomic_DNA"/>
</dbReference>
<name>A0A1F7Z2J7_9BACT</name>
<dbReference type="AlphaFoldDB" id="A0A1F7Z2J7"/>
<evidence type="ECO:0000259" key="1">
    <source>
        <dbReference type="Pfam" id="PF01850"/>
    </source>
</evidence>
<evidence type="ECO:0000313" key="3">
    <source>
        <dbReference type="Proteomes" id="UP000178870"/>
    </source>
</evidence>
<dbReference type="Pfam" id="PF01850">
    <property type="entry name" value="PIN"/>
    <property type="match status" value="1"/>
</dbReference>